<proteinExistence type="predicted"/>
<dbReference type="Proteomes" id="UP000593574">
    <property type="component" value="Unassembled WGS sequence"/>
</dbReference>
<keyword evidence="2" id="KW-1185">Reference proteome</keyword>
<reference evidence="1 2" key="1">
    <citation type="journal article" date="2019" name="Genome Biol. Evol.">
        <title>Insights into the evolution of the New World diploid cottons (Gossypium, subgenus Houzingenia) based on genome sequencing.</title>
        <authorList>
            <person name="Grover C.E."/>
            <person name="Arick M.A. 2nd"/>
            <person name="Thrash A."/>
            <person name="Conover J.L."/>
            <person name="Sanders W.S."/>
            <person name="Peterson D.G."/>
            <person name="Frelichowski J.E."/>
            <person name="Scheffler J.A."/>
            <person name="Scheffler B.E."/>
            <person name="Wendel J.F."/>
        </authorList>
    </citation>
    <scope>NUCLEOTIDE SEQUENCE [LARGE SCALE GENOMIC DNA]</scope>
    <source>
        <strain evidence="1">4</strain>
        <tissue evidence="1">Leaf</tissue>
    </source>
</reference>
<gene>
    <name evidence="1" type="ORF">Golax_001319</name>
</gene>
<sequence>MAFDPLKSPYYKVICVREVLDQPSNYKPDVYSSETDSWTLSRIKNEPLTMPISTTEAPQMCSYMGKCR</sequence>
<evidence type="ECO:0000313" key="1">
    <source>
        <dbReference type="EMBL" id="MBA0728418.1"/>
    </source>
</evidence>
<comment type="caution">
    <text evidence="1">The sequence shown here is derived from an EMBL/GenBank/DDBJ whole genome shotgun (WGS) entry which is preliminary data.</text>
</comment>
<dbReference type="AlphaFoldDB" id="A0A7J9AWG9"/>
<protein>
    <submittedName>
        <fullName evidence="1">Uncharacterized protein</fullName>
    </submittedName>
</protein>
<organism evidence="1 2">
    <name type="scientific">Gossypium laxum</name>
    <dbReference type="NCBI Taxonomy" id="34288"/>
    <lineage>
        <taxon>Eukaryota</taxon>
        <taxon>Viridiplantae</taxon>
        <taxon>Streptophyta</taxon>
        <taxon>Embryophyta</taxon>
        <taxon>Tracheophyta</taxon>
        <taxon>Spermatophyta</taxon>
        <taxon>Magnoliopsida</taxon>
        <taxon>eudicotyledons</taxon>
        <taxon>Gunneridae</taxon>
        <taxon>Pentapetalae</taxon>
        <taxon>rosids</taxon>
        <taxon>malvids</taxon>
        <taxon>Malvales</taxon>
        <taxon>Malvaceae</taxon>
        <taxon>Malvoideae</taxon>
        <taxon>Gossypium</taxon>
    </lineage>
</organism>
<accession>A0A7J9AWG9</accession>
<feature type="non-terminal residue" evidence="1">
    <location>
        <position position="68"/>
    </location>
</feature>
<evidence type="ECO:0000313" key="2">
    <source>
        <dbReference type="Proteomes" id="UP000593574"/>
    </source>
</evidence>
<dbReference type="EMBL" id="JABEZV010000013">
    <property type="protein sequence ID" value="MBA0728418.1"/>
    <property type="molecule type" value="Genomic_DNA"/>
</dbReference>
<name>A0A7J9AWG9_9ROSI</name>